<comment type="caution">
    <text evidence="1">The sequence shown here is derived from an EMBL/GenBank/DDBJ whole genome shotgun (WGS) entry which is preliminary data.</text>
</comment>
<proteinExistence type="predicted"/>
<dbReference type="EMBL" id="BAAAQM010000002">
    <property type="protein sequence ID" value="GAA1952735.1"/>
    <property type="molecule type" value="Genomic_DNA"/>
</dbReference>
<gene>
    <name evidence="1" type="ORF">GCM10009838_04850</name>
</gene>
<accession>A0ABN2QKH7</accession>
<keyword evidence="2" id="KW-1185">Reference proteome</keyword>
<name>A0ABN2QKH7_9ACTN</name>
<organism evidence="1 2">
    <name type="scientific">Catenulispora subtropica</name>
    <dbReference type="NCBI Taxonomy" id="450798"/>
    <lineage>
        <taxon>Bacteria</taxon>
        <taxon>Bacillati</taxon>
        <taxon>Actinomycetota</taxon>
        <taxon>Actinomycetes</taxon>
        <taxon>Catenulisporales</taxon>
        <taxon>Catenulisporaceae</taxon>
        <taxon>Catenulispora</taxon>
    </lineage>
</organism>
<evidence type="ECO:0000313" key="2">
    <source>
        <dbReference type="Proteomes" id="UP001499854"/>
    </source>
</evidence>
<evidence type="ECO:0000313" key="1">
    <source>
        <dbReference type="EMBL" id="GAA1952735.1"/>
    </source>
</evidence>
<protein>
    <submittedName>
        <fullName evidence="1">Uncharacterized protein</fullName>
    </submittedName>
</protein>
<sequence>MATAAYHDLKDRGTFHGSDFRANLEALSHELGRYQIDVDITEPLNNDNVGEAVRSAADSAARQVGTELLQVIGALAALFANFAVAAESSPEPINVTAYLQATGLKNLIVGDDS</sequence>
<dbReference type="Proteomes" id="UP001499854">
    <property type="component" value="Unassembled WGS sequence"/>
</dbReference>
<reference evidence="1 2" key="1">
    <citation type="journal article" date="2019" name="Int. J. Syst. Evol. Microbiol.">
        <title>The Global Catalogue of Microorganisms (GCM) 10K type strain sequencing project: providing services to taxonomists for standard genome sequencing and annotation.</title>
        <authorList>
            <consortium name="The Broad Institute Genomics Platform"/>
            <consortium name="The Broad Institute Genome Sequencing Center for Infectious Disease"/>
            <person name="Wu L."/>
            <person name="Ma J."/>
        </authorList>
    </citation>
    <scope>NUCLEOTIDE SEQUENCE [LARGE SCALE GENOMIC DNA]</scope>
    <source>
        <strain evidence="1 2">JCM 16013</strain>
    </source>
</reference>